<proteinExistence type="predicted"/>
<dbReference type="EMBL" id="CM000848">
    <property type="protein sequence ID" value="KRH09695.1"/>
    <property type="molecule type" value="Genomic_DNA"/>
</dbReference>
<name>A0A0R0G578_SOYBN</name>
<accession>A0A0R0G578</accession>
<reference evidence="3" key="2">
    <citation type="submission" date="2018-02" db="UniProtKB">
        <authorList>
            <consortium name="EnsemblPlants"/>
        </authorList>
    </citation>
    <scope>IDENTIFICATION</scope>
    <source>
        <strain evidence="3">Williams 82</strain>
    </source>
</reference>
<organism evidence="2">
    <name type="scientific">Glycine max</name>
    <name type="common">Soybean</name>
    <name type="synonym">Glycine hispida</name>
    <dbReference type="NCBI Taxonomy" id="3847"/>
    <lineage>
        <taxon>Eukaryota</taxon>
        <taxon>Viridiplantae</taxon>
        <taxon>Streptophyta</taxon>
        <taxon>Embryophyta</taxon>
        <taxon>Tracheophyta</taxon>
        <taxon>Spermatophyta</taxon>
        <taxon>Magnoliopsida</taxon>
        <taxon>eudicotyledons</taxon>
        <taxon>Gunneridae</taxon>
        <taxon>Pentapetalae</taxon>
        <taxon>rosids</taxon>
        <taxon>fabids</taxon>
        <taxon>Fabales</taxon>
        <taxon>Fabaceae</taxon>
        <taxon>Papilionoideae</taxon>
        <taxon>50 kb inversion clade</taxon>
        <taxon>NPAAA clade</taxon>
        <taxon>indigoferoid/millettioid clade</taxon>
        <taxon>Phaseoleae</taxon>
        <taxon>Glycine</taxon>
        <taxon>Glycine subgen. Soja</taxon>
    </lineage>
</organism>
<evidence type="ECO:0000313" key="4">
    <source>
        <dbReference type="Proteomes" id="UP000008827"/>
    </source>
</evidence>
<feature type="region of interest" description="Disordered" evidence="1">
    <location>
        <begin position="1"/>
        <end position="30"/>
    </location>
</feature>
<keyword evidence="4" id="KW-1185">Reference proteome</keyword>
<reference evidence="2 3" key="1">
    <citation type="journal article" date="2010" name="Nature">
        <title>Genome sequence of the palaeopolyploid soybean.</title>
        <authorList>
            <person name="Schmutz J."/>
            <person name="Cannon S.B."/>
            <person name="Schlueter J."/>
            <person name="Ma J."/>
            <person name="Mitros T."/>
            <person name="Nelson W."/>
            <person name="Hyten D.L."/>
            <person name="Song Q."/>
            <person name="Thelen J.J."/>
            <person name="Cheng J."/>
            <person name="Xu D."/>
            <person name="Hellsten U."/>
            <person name="May G.D."/>
            <person name="Yu Y."/>
            <person name="Sakurai T."/>
            <person name="Umezawa T."/>
            <person name="Bhattacharyya M.K."/>
            <person name="Sandhu D."/>
            <person name="Valliyodan B."/>
            <person name="Lindquist E."/>
            <person name="Peto M."/>
            <person name="Grant D."/>
            <person name="Shu S."/>
            <person name="Goodstein D."/>
            <person name="Barry K."/>
            <person name="Futrell-Griggs M."/>
            <person name="Abernathy B."/>
            <person name="Du J."/>
            <person name="Tian Z."/>
            <person name="Zhu L."/>
            <person name="Gill N."/>
            <person name="Joshi T."/>
            <person name="Libault M."/>
            <person name="Sethuraman A."/>
            <person name="Zhang X.-C."/>
            <person name="Shinozaki K."/>
            <person name="Nguyen H.T."/>
            <person name="Wing R.A."/>
            <person name="Cregan P."/>
            <person name="Specht J."/>
            <person name="Grimwood J."/>
            <person name="Rokhsar D."/>
            <person name="Stacey G."/>
            <person name="Shoemaker R.C."/>
            <person name="Jackson S.A."/>
        </authorList>
    </citation>
    <scope>NUCLEOTIDE SEQUENCE [LARGE SCALE GENOMIC DNA]</scope>
    <source>
        <strain evidence="3">cv. Williams 82</strain>
        <tissue evidence="2">Callus</tissue>
    </source>
</reference>
<evidence type="ECO:0000256" key="1">
    <source>
        <dbReference type="SAM" id="MobiDB-lite"/>
    </source>
</evidence>
<feature type="compositionally biased region" description="Low complexity" evidence="1">
    <location>
        <begin position="1"/>
        <end position="16"/>
    </location>
</feature>
<dbReference type="Proteomes" id="UP000008827">
    <property type="component" value="Chromosome 15"/>
</dbReference>
<gene>
    <name evidence="2" type="ORF">GLYMA_15G005700</name>
</gene>
<dbReference type="AlphaFoldDB" id="A0A0R0G578"/>
<dbReference type="EnsemblPlants" id="KRH09695">
    <property type="protein sequence ID" value="KRH09695"/>
    <property type="gene ID" value="GLYMA_15G005700"/>
</dbReference>
<evidence type="ECO:0000313" key="2">
    <source>
        <dbReference type="EMBL" id="KRH09695.1"/>
    </source>
</evidence>
<dbReference type="InParanoid" id="A0A0R0G578"/>
<protein>
    <submittedName>
        <fullName evidence="2 3">Uncharacterized protein</fullName>
    </submittedName>
</protein>
<sequence length="54" mass="5922">MQAKSLSLSSNLKLNNADTTNPRTSNAFNVPRPSNTTILIFFVASYNNKCNSSQ</sequence>
<dbReference type="Gramene" id="KRH09695">
    <property type="protein sequence ID" value="KRH09695"/>
    <property type="gene ID" value="GLYMA_15G005700"/>
</dbReference>
<feature type="compositionally biased region" description="Polar residues" evidence="1">
    <location>
        <begin position="17"/>
        <end position="30"/>
    </location>
</feature>
<evidence type="ECO:0000313" key="3">
    <source>
        <dbReference type="EnsemblPlants" id="KRH09695"/>
    </source>
</evidence>
<reference evidence="2" key="3">
    <citation type="submission" date="2018-07" db="EMBL/GenBank/DDBJ databases">
        <title>WGS assembly of Glycine max.</title>
        <authorList>
            <person name="Schmutz J."/>
            <person name="Cannon S."/>
            <person name="Schlueter J."/>
            <person name="Ma J."/>
            <person name="Mitros T."/>
            <person name="Nelson W."/>
            <person name="Hyten D."/>
            <person name="Song Q."/>
            <person name="Thelen J."/>
            <person name="Cheng J."/>
            <person name="Xu D."/>
            <person name="Hellsten U."/>
            <person name="May G."/>
            <person name="Yu Y."/>
            <person name="Sakurai T."/>
            <person name="Umezawa T."/>
            <person name="Bhattacharyya M."/>
            <person name="Sandhu D."/>
            <person name="Valliyodan B."/>
            <person name="Lindquist E."/>
            <person name="Peto M."/>
            <person name="Grant D."/>
            <person name="Shu S."/>
            <person name="Goodstein D."/>
            <person name="Barry K."/>
            <person name="Futrell-Griggs M."/>
            <person name="Abernathy B."/>
            <person name="Du J."/>
            <person name="Tian Z."/>
            <person name="Zhu L."/>
            <person name="Gill N."/>
            <person name="Joshi T."/>
            <person name="Libault M."/>
            <person name="Sethuraman A."/>
            <person name="Zhang X."/>
            <person name="Shinozaki K."/>
            <person name="Nguyen H."/>
            <person name="Wing R."/>
            <person name="Cregan P."/>
            <person name="Specht J."/>
            <person name="Grimwood J."/>
            <person name="Rokhsar D."/>
            <person name="Stacey G."/>
            <person name="Shoemaker R."/>
            <person name="Jackson S."/>
        </authorList>
    </citation>
    <scope>NUCLEOTIDE SEQUENCE</scope>
    <source>
        <tissue evidence="2">Callus</tissue>
    </source>
</reference>